<accession>A0AAV4M1U5</accession>
<dbReference type="Proteomes" id="UP001497744">
    <property type="component" value="Unassembled WGS sequence"/>
</dbReference>
<organism evidence="4 5">
    <name type="scientific">Babesia caballi</name>
    <dbReference type="NCBI Taxonomy" id="5871"/>
    <lineage>
        <taxon>Eukaryota</taxon>
        <taxon>Sar</taxon>
        <taxon>Alveolata</taxon>
        <taxon>Apicomplexa</taxon>
        <taxon>Aconoidasida</taxon>
        <taxon>Piroplasmida</taxon>
        <taxon>Babesiidae</taxon>
        <taxon>Babesia</taxon>
    </lineage>
</organism>
<evidence type="ECO:0000256" key="2">
    <source>
        <dbReference type="SAM" id="SignalP"/>
    </source>
</evidence>
<comment type="caution">
    <text evidence="4">The sequence shown here is derived from an EMBL/GenBank/DDBJ whole genome shotgun (WGS) entry which is preliminary data.</text>
</comment>
<feature type="domain" description="Cell-traversal protein for ookinetes and sporozoites" evidence="3">
    <location>
        <begin position="32"/>
        <end position="147"/>
    </location>
</feature>
<gene>
    <name evidence="4" type="ORF">BcabD6B2_55940</name>
</gene>
<keyword evidence="5" id="KW-1185">Reference proteome</keyword>
<dbReference type="RefSeq" id="XP_067718227.1">
    <property type="nucleotide sequence ID" value="XM_067862126.1"/>
</dbReference>
<feature type="chain" id="PRO_5043595986" evidence="2">
    <location>
        <begin position="18"/>
        <end position="179"/>
    </location>
</feature>
<feature type="region of interest" description="Disordered" evidence="1">
    <location>
        <begin position="159"/>
        <end position="179"/>
    </location>
</feature>
<dbReference type="InterPro" id="IPR041004">
    <property type="entry name" value="CelTOS"/>
</dbReference>
<evidence type="ECO:0000313" key="5">
    <source>
        <dbReference type="Proteomes" id="UP001497744"/>
    </source>
</evidence>
<name>A0AAV4M1U5_BABCB</name>
<feature type="signal peptide" evidence="2">
    <location>
        <begin position="1"/>
        <end position="17"/>
    </location>
</feature>
<sequence length="179" mass="20382">MKFLVVSLFFLVKSVVAFNSGARHLNRQSAAQSINVNSADVEKFREIVRKDLADRADELINIIVADIEKMIQENKSKHPVFLQEGAKDKAKQLVKSGVVTIIKHLLPVFEQWMSEAVKPPVTTEMVYMSLVRPLAKSIFDQLYTKFKMPVTKVWDEGVEDMEFGDSDEDEDEDTDIEGF</sequence>
<evidence type="ECO:0000313" key="4">
    <source>
        <dbReference type="EMBL" id="GIX66158.1"/>
    </source>
</evidence>
<dbReference type="AlphaFoldDB" id="A0AAV4M1U5"/>
<proteinExistence type="predicted"/>
<protein>
    <submittedName>
        <fullName evidence="4">Membrane protein, putative</fullName>
    </submittedName>
</protein>
<evidence type="ECO:0000256" key="1">
    <source>
        <dbReference type="SAM" id="MobiDB-lite"/>
    </source>
</evidence>
<dbReference type="Pfam" id="PF18659">
    <property type="entry name" value="CelTOS"/>
    <property type="match status" value="1"/>
</dbReference>
<reference evidence="4 5" key="1">
    <citation type="submission" date="2021-06" db="EMBL/GenBank/DDBJ databases">
        <title>Genome sequence of Babesia caballi.</title>
        <authorList>
            <person name="Yamagishi J."/>
            <person name="Kidaka T."/>
            <person name="Ochi A."/>
        </authorList>
    </citation>
    <scope>NUCLEOTIDE SEQUENCE [LARGE SCALE GENOMIC DNA]</scope>
    <source>
        <strain evidence="4">USDA-D6B2</strain>
    </source>
</reference>
<evidence type="ECO:0000259" key="3">
    <source>
        <dbReference type="Pfam" id="PF18659"/>
    </source>
</evidence>
<keyword evidence="2" id="KW-0732">Signal</keyword>
<dbReference type="EMBL" id="BPLF01000006">
    <property type="protein sequence ID" value="GIX66158.1"/>
    <property type="molecule type" value="Genomic_DNA"/>
</dbReference>
<dbReference type="GeneID" id="94197639"/>